<evidence type="ECO:0000313" key="3">
    <source>
        <dbReference type="EMBL" id="GII54518.1"/>
    </source>
</evidence>
<dbReference type="RefSeq" id="WP_203944740.1">
    <property type="nucleotide sequence ID" value="NZ_BOOR01000018.1"/>
</dbReference>
<gene>
    <name evidence="3" type="ORF">Pth03_29070</name>
</gene>
<evidence type="ECO:0000259" key="2">
    <source>
        <dbReference type="Pfam" id="PF08044"/>
    </source>
</evidence>
<evidence type="ECO:0000256" key="1">
    <source>
        <dbReference type="SAM" id="Phobius"/>
    </source>
</evidence>
<sequence length="188" mass="20688">MASRDEIRIGDKERDEVTQALHDAFAQGRITRDELDERLDATLSARTAGDLRRITADLPDETQDPLEHDLPYGMPWPGRGPLAHGPLRGPGAFRGHEAFRVHGPFWGPGHLAPWGSRAAARRPGGPWRRRGGPPVPILAVGALIVLALVTGVAWPLFAAIKIVLIVWLIAAVAGLFHHRRAYGRRHHH</sequence>
<comment type="caution">
    <text evidence="3">The sequence shown here is derived from an EMBL/GenBank/DDBJ whole genome shotgun (WGS) entry which is preliminary data.</text>
</comment>
<keyword evidence="4" id="KW-1185">Reference proteome</keyword>
<dbReference type="PANTHER" id="PTHR40763">
    <property type="entry name" value="MEMBRANE PROTEIN-RELATED"/>
    <property type="match status" value="1"/>
</dbReference>
<name>A0A8J3V0E0_9ACTN</name>
<dbReference type="InterPro" id="IPR012551">
    <property type="entry name" value="DUF1707_SHOCT-like"/>
</dbReference>
<dbReference type="AlphaFoldDB" id="A0A8J3V0E0"/>
<dbReference type="PANTHER" id="PTHR40763:SF4">
    <property type="entry name" value="DUF1707 DOMAIN-CONTAINING PROTEIN"/>
    <property type="match status" value="1"/>
</dbReference>
<evidence type="ECO:0000313" key="4">
    <source>
        <dbReference type="Proteomes" id="UP000605992"/>
    </source>
</evidence>
<reference evidence="3" key="1">
    <citation type="submission" date="2021-01" db="EMBL/GenBank/DDBJ databases">
        <title>Whole genome shotgun sequence of Planotetraspora thailandica NBRC 104271.</title>
        <authorList>
            <person name="Komaki H."/>
            <person name="Tamura T."/>
        </authorList>
    </citation>
    <scope>NUCLEOTIDE SEQUENCE</scope>
    <source>
        <strain evidence="3">NBRC 104271</strain>
    </source>
</reference>
<keyword evidence="1" id="KW-0472">Membrane</keyword>
<keyword evidence="1" id="KW-0812">Transmembrane</keyword>
<keyword evidence="1" id="KW-1133">Transmembrane helix</keyword>
<dbReference type="Proteomes" id="UP000605992">
    <property type="component" value="Unassembled WGS sequence"/>
</dbReference>
<feature type="transmembrane region" description="Helical" evidence="1">
    <location>
        <begin position="156"/>
        <end position="176"/>
    </location>
</feature>
<protein>
    <recommendedName>
        <fullName evidence="2">DUF1707 domain-containing protein</fullName>
    </recommendedName>
</protein>
<feature type="transmembrane region" description="Helical" evidence="1">
    <location>
        <begin position="131"/>
        <end position="150"/>
    </location>
</feature>
<organism evidence="3 4">
    <name type="scientific">Planotetraspora thailandica</name>
    <dbReference type="NCBI Taxonomy" id="487172"/>
    <lineage>
        <taxon>Bacteria</taxon>
        <taxon>Bacillati</taxon>
        <taxon>Actinomycetota</taxon>
        <taxon>Actinomycetes</taxon>
        <taxon>Streptosporangiales</taxon>
        <taxon>Streptosporangiaceae</taxon>
        <taxon>Planotetraspora</taxon>
    </lineage>
</organism>
<feature type="domain" description="DUF1707" evidence="2">
    <location>
        <begin position="7"/>
        <end position="59"/>
    </location>
</feature>
<proteinExistence type="predicted"/>
<accession>A0A8J3V0E0</accession>
<dbReference type="Pfam" id="PF08044">
    <property type="entry name" value="DUF1707"/>
    <property type="match status" value="1"/>
</dbReference>
<dbReference type="EMBL" id="BOOR01000018">
    <property type="protein sequence ID" value="GII54518.1"/>
    <property type="molecule type" value="Genomic_DNA"/>
</dbReference>